<feature type="domain" description="RagB/SusD" evidence="6">
    <location>
        <begin position="271"/>
        <end position="554"/>
    </location>
</feature>
<evidence type="ECO:0000256" key="3">
    <source>
        <dbReference type="ARBA" id="ARBA00022729"/>
    </source>
</evidence>
<dbReference type="PROSITE" id="PS51257">
    <property type="entry name" value="PROKAR_LIPOPROTEIN"/>
    <property type="match status" value="1"/>
</dbReference>
<dbReference type="EMBL" id="SBLB01000002">
    <property type="protein sequence ID" value="RYC70117.1"/>
    <property type="molecule type" value="Genomic_DNA"/>
</dbReference>
<dbReference type="AlphaFoldDB" id="A0A4Q2UKQ6"/>
<comment type="subcellular location">
    <subcellularLocation>
        <location evidence="1">Cell outer membrane</location>
    </subcellularLocation>
</comment>
<dbReference type="Gene3D" id="1.25.40.390">
    <property type="match status" value="1"/>
</dbReference>
<reference evidence="8 9" key="1">
    <citation type="submission" date="2019-01" db="EMBL/GenBank/DDBJ databases">
        <title>Spirosoma flava sp. nov., a propanil-degrading bacterium isolated from herbicide-contaminated soil.</title>
        <authorList>
            <person name="Zhang L."/>
            <person name="Jiang J.-D."/>
        </authorList>
    </citation>
    <scope>NUCLEOTIDE SEQUENCE [LARGE SCALE GENOMIC DNA]</scope>
    <source>
        <strain evidence="8 9">TY50</strain>
    </source>
</reference>
<dbReference type="Pfam" id="PF07980">
    <property type="entry name" value="SusD_RagB"/>
    <property type="match status" value="1"/>
</dbReference>
<dbReference type="Pfam" id="PF14322">
    <property type="entry name" value="SusD-like_3"/>
    <property type="match status" value="1"/>
</dbReference>
<evidence type="ECO:0000256" key="4">
    <source>
        <dbReference type="ARBA" id="ARBA00023136"/>
    </source>
</evidence>
<dbReference type="InterPro" id="IPR033985">
    <property type="entry name" value="SusD-like_N"/>
</dbReference>
<name>A0A4Q2UKQ6_9BACT</name>
<accession>A0A4Q2UKQ6</accession>
<dbReference type="Proteomes" id="UP000290407">
    <property type="component" value="Unassembled WGS sequence"/>
</dbReference>
<keyword evidence="9" id="KW-1185">Reference proteome</keyword>
<dbReference type="InterPro" id="IPR011990">
    <property type="entry name" value="TPR-like_helical_dom_sf"/>
</dbReference>
<dbReference type="InterPro" id="IPR012944">
    <property type="entry name" value="SusD_RagB_dom"/>
</dbReference>
<evidence type="ECO:0000256" key="5">
    <source>
        <dbReference type="ARBA" id="ARBA00023237"/>
    </source>
</evidence>
<evidence type="ECO:0000313" key="8">
    <source>
        <dbReference type="EMBL" id="RYC70117.1"/>
    </source>
</evidence>
<evidence type="ECO:0000256" key="2">
    <source>
        <dbReference type="ARBA" id="ARBA00006275"/>
    </source>
</evidence>
<comment type="similarity">
    <text evidence="2">Belongs to the SusD family.</text>
</comment>
<sequence length="554" mass="61490">MKNKLAVLLLIVFVLSGCSLEEKILDTLTPENSISKQADVTAFLNGTYATLQTDGAFRANYAIFWATADDINIRPSVGTNLQYSIKTHDASTPATSGFWNTMYATINRCNFLLEKMEPLNINAAYKARVKGELYFLRAFSYFYLVRLFGDVPLRLKSTALTDDLTLERTASDKIFEQIFTDLKAASASLLTRTALPAAEFGHATKGAAQAMLAKAYLTYASYQSLKGTAATANYALASVYADSVISSNQYRLIPSYNDLWDVAKERDAYQEVIFGISFTRDAQLGTLGSQFAGFFMPISMPNVAGSGTTKVGIANYVVQPWFYDKYSTGDFLNDYRVERSMLTTWTNTANRKVITYPLLRATTTSNELFEASTVQPYIYKYVDGAGLANSNQENDLFIIRLADVYLIKAEAENEVNGPTPAAYAAFNMLRARARNANGTTRTTPANLAAGLTRDEFRMKVFDERALELFAEGHRWFDLVRMKAPNGKSMMEYQFGTFLPTLKAGLPVYNNAARRWDGGVTESASIPPFNPRLLLLPIPQSEVLANAKMTQNPGY</sequence>
<keyword evidence="5" id="KW-0998">Cell outer membrane</keyword>
<proteinExistence type="inferred from homology"/>
<dbReference type="SUPFAM" id="SSF48452">
    <property type="entry name" value="TPR-like"/>
    <property type="match status" value="1"/>
</dbReference>
<evidence type="ECO:0000259" key="7">
    <source>
        <dbReference type="Pfam" id="PF14322"/>
    </source>
</evidence>
<gene>
    <name evidence="8" type="ORF">EQG79_09610</name>
</gene>
<dbReference type="RefSeq" id="WP_129601343.1">
    <property type="nucleotide sequence ID" value="NZ_SBLB01000002.1"/>
</dbReference>
<keyword evidence="4" id="KW-0472">Membrane</keyword>
<keyword evidence="3" id="KW-0732">Signal</keyword>
<feature type="domain" description="SusD-like N-terminal" evidence="7">
    <location>
        <begin position="34"/>
        <end position="217"/>
    </location>
</feature>
<evidence type="ECO:0000313" key="9">
    <source>
        <dbReference type="Proteomes" id="UP000290407"/>
    </source>
</evidence>
<dbReference type="GO" id="GO:0009279">
    <property type="term" value="C:cell outer membrane"/>
    <property type="evidence" value="ECO:0007669"/>
    <property type="project" value="UniProtKB-SubCell"/>
</dbReference>
<dbReference type="CDD" id="cd08977">
    <property type="entry name" value="SusD"/>
    <property type="match status" value="1"/>
</dbReference>
<organism evidence="8 9">
    <name type="scientific">Spirosoma sordidisoli</name>
    <dbReference type="NCBI Taxonomy" id="2502893"/>
    <lineage>
        <taxon>Bacteria</taxon>
        <taxon>Pseudomonadati</taxon>
        <taxon>Bacteroidota</taxon>
        <taxon>Cytophagia</taxon>
        <taxon>Cytophagales</taxon>
        <taxon>Cytophagaceae</taxon>
        <taxon>Spirosoma</taxon>
    </lineage>
</organism>
<comment type="caution">
    <text evidence="8">The sequence shown here is derived from an EMBL/GenBank/DDBJ whole genome shotgun (WGS) entry which is preliminary data.</text>
</comment>
<evidence type="ECO:0000256" key="1">
    <source>
        <dbReference type="ARBA" id="ARBA00004442"/>
    </source>
</evidence>
<evidence type="ECO:0000259" key="6">
    <source>
        <dbReference type="Pfam" id="PF07980"/>
    </source>
</evidence>
<protein>
    <submittedName>
        <fullName evidence="8">RagB/SusD family nutrient uptake outer membrane protein</fullName>
    </submittedName>
</protein>